<gene>
    <name evidence="5" type="ORF">FB471_1469</name>
</gene>
<keyword evidence="6" id="KW-1185">Reference proteome</keyword>
<evidence type="ECO:0000313" key="6">
    <source>
        <dbReference type="Proteomes" id="UP000320876"/>
    </source>
</evidence>
<comment type="similarity">
    <text evidence="1">Belongs to the universal stress protein A family.</text>
</comment>
<dbReference type="RefSeq" id="WP_141996578.1">
    <property type="nucleotide sequence ID" value="NZ_VFML01000001.1"/>
</dbReference>
<dbReference type="SUPFAM" id="SSF52402">
    <property type="entry name" value="Adenine nucleotide alpha hydrolases-like"/>
    <property type="match status" value="2"/>
</dbReference>
<dbReference type="EMBL" id="VFML01000001">
    <property type="protein sequence ID" value="TQJ01756.1"/>
    <property type="molecule type" value="Genomic_DNA"/>
</dbReference>
<feature type="domain" description="UspA" evidence="4">
    <location>
        <begin position="8"/>
        <end position="146"/>
    </location>
</feature>
<evidence type="ECO:0000256" key="1">
    <source>
        <dbReference type="ARBA" id="ARBA00008791"/>
    </source>
</evidence>
<protein>
    <submittedName>
        <fullName evidence="5">Nucleotide-binding universal stress UspA family protein</fullName>
    </submittedName>
</protein>
<sequence>MTDIPTRRLVLAGVDGSLSAEHAVRWAALEAARRQVPLLLFHACYVPPTMPYVPVSLPRSYGDAVVEQGRAWLDDAERVAVRAAPTVAVRKDLRTGQAADHLIRESASAGLVVLGSRGLGGFSGMLVGSTAVALAAHGHCPVVVVRGRTPDDPPPETGPVVVGVDGSPDGDAAVEFGFEAAASRGAPLHAVHTWNDLSMSDTWSVAPLGLDYDRIAEDERRMLAERLSGWQHKYPDVRLVQHTIKERPARGLLARAEGAQLIVVGSRGLGGFRGMLVGSTSQALLHHSKCPVAVVRPDRAVLAS</sequence>
<dbReference type="InterPro" id="IPR006015">
    <property type="entry name" value="Universal_stress_UspA"/>
</dbReference>
<dbReference type="PANTHER" id="PTHR46268:SF27">
    <property type="entry name" value="UNIVERSAL STRESS PROTEIN RV2623"/>
    <property type="match status" value="1"/>
</dbReference>
<dbReference type="InterPro" id="IPR014729">
    <property type="entry name" value="Rossmann-like_a/b/a_fold"/>
</dbReference>
<dbReference type="PRINTS" id="PR01438">
    <property type="entry name" value="UNVRSLSTRESS"/>
</dbReference>
<dbReference type="GO" id="GO:0005524">
    <property type="term" value="F:ATP binding"/>
    <property type="evidence" value="ECO:0007669"/>
    <property type="project" value="UniProtKB-KW"/>
</dbReference>
<evidence type="ECO:0000256" key="3">
    <source>
        <dbReference type="ARBA" id="ARBA00022840"/>
    </source>
</evidence>
<comment type="caution">
    <text evidence="5">The sequence shown here is derived from an EMBL/GenBank/DDBJ whole genome shotgun (WGS) entry which is preliminary data.</text>
</comment>
<keyword evidence="3" id="KW-0067">ATP-binding</keyword>
<dbReference type="Proteomes" id="UP000320876">
    <property type="component" value="Unassembled WGS sequence"/>
</dbReference>
<dbReference type="Pfam" id="PF00582">
    <property type="entry name" value="Usp"/>
    <property type="match status" value="2"/>
</dbReference>
<organism evidence="5 6">
    <name type="scientific">Amycolatopsis cihanbeyliensis</name>
    <dbReference type="NCBI Taxonomy" id="1128664"/>
    <lineage>
        <taxon>Bacteria</taxon>
        <taxon>Bacillati</taxon>
        <taxon>Actinomycetota</taxon>
        <taxon>Actinomycetes</taxon>
        <taxon>Pseudonocardiales</taxon>
        <taxon>Pseudonocardiaceae</taxon>
        <taxon>Amycolatopsis</taxon>
    </lineage>
</organism>
<dbReference type="Gene3D" id="3.40.50.620">
    <property type="entry name" value="HUPs"/>
    <property type="match status" value="2"/>
</dbReference>
<dbReference type="OrthoDB" id="3404132at2"/>
<dbReference type="InterPro" id="IPR006016">
    <property type="entry name" value="UspA"/>
</dbReference>
<dbReference type="AlphaFoldDB" id="A0A542DFC2"/>
<keyword evidence="2" id="KW-0547">Nucleotide-binding</keyword>
<evidence type="ECO:0000259" key="4">
    <source>
        <dbReference type="Pfam" id="PF00582"/>
    </source>
</evidence>
<name>A0A542DFC2_AMYCI</name>
<feature type="domain" description="UspA" evidence="4">
    <location>
        <begin position="159"/>
        <end position="296"/>
    </location>
</feature>
<proteinExistence type="inferred from homology"/>
<evidence type="ECO:0000256" key="2">
    <source>
        <dbReference type="ARBA" id="ARBA00022741"/>
    </source>
</evidence>
<accession>A0A542DFC2</accession>
<evidence type="ECO:0000313" key="5">
    <source>
        <dbReference type="EMBL" id="TQJ01756.1"/>
    </source>
</evidence>
<dbReference type="PANTHER" id="PTHR46268">
    <property type="entry name" value="STRESS RESPONSE PROTEIN NHAX"/>
    <property type="match status" value="1"/>
</dbReference>
<reference evidence="5 6" key="1">
    <citation type="submission" date="2019-06" db="EMBL/GenBank/DDBJ databases">
        <title>Sequencing the genomes of 1000 actinobacteria strains.</title>
        <authorList>
            <person name="Klenk H.-P."/>
        </authorList>
    </citation>
    <scope>NUCLEOTIDE SEQUENCE [LARGE SCALE GENOMIC DNA]</scope>
    <source>
        <strain evidence="5 6">DSM 45679</strain>
    </source>
</reference>